<sequence length="86" mass="9905">MFRYIVFSCSIGNGDAHLKNFALQYSPDTPQIFVSPPFDITHTLIYDTIDNKMALKLASSKAFTDKSHLLKLAEGKEFRIRKYEFI</sequence>
<proteinExistence type="predicted"/>
<dbReference type="RefSeq" id="WP_064598496.1">
    <property type="nucleotide sequence ID" value="NZ_CP134782.1"/>
</dbReference>
<dbReference type="AlphaFoldDB" id="A0A1B7L2B8"/>
<dbReference type="InterPro" id="IPR012893">
    <property type="entry name" value="HipA-like_C"/>
</dbReference>
<reference evidence="5" key="1">
    <citation type="submission" date="2016-05" db="EMBL/GenBank/DDBJ databases">
        <authorList>
            <person name="Behera P."/>
            <person name="Vaishampayan P."/>
            <person name="Singh N."/>
            <person name="Raina V."/>
            <person name="Suar M."/>
            <person name="Pattnaik A."/>
            <person name="Rastogi G."/>
        </authorList>
    </citation>
    <scope>NUCLEOTIDE SEQUENCE [LARGE SCALE GENOMIC DNA]</scope>
    <source>
        <strain evidence="5">MP23</strain>
    </source>
</reference>
<name>A0A1B7L2B8_9ENTR</name>
<feature type="domain" description="HipA-like C-terminal" evidence="3">
    <location>
        <begin position="1"/>
        <end position="77"/>
    </location>
</feature>
<evidence type="ECO:0000256" key="2">
    <source>
        <dbReference type="ARBA" id="ARBA00022777"/>
    </source>
</evidence>
<evidence type="ECO:0000313" key="5">
    <source>
        <dbReference type="Proteomes" id="UP000078225"/>
    </source>
</evidence>
<dbReference type="EMBL" id="LYRP01000022">
    <property type="protein sequence ID" value="OAT76483.1"/>
    <property type="molecule type" value="Genomic_DNA"/>
</dbReference>
<organism evidence="4 5">
    <name type="scientific">Mangrovibacter phragmitis</name>
    <dbReference type="NCBI Taxonomy" id="1691903"/>
    <lineage>
        <taxon>Bacteria</taxon>
        <taxon>Pseudomonadati</taxon>
        <taxon>Pseudomonadota</taxon>
        <taxon>Gammaproteobacteria</taxon>
        <taxon>Enterobacterales</taxon>
        <taxon>Enterobacteriaceae</taxon>
        <taxon>Mangrovibacter</taxon>
    </lineage>
</organism>
<keyword evidence="2" id="KW-0418">Kinase</keyword>
<keyword evidence="5" id="KW-1185">Reference proteome</keyword>
<protein>
    <recommendedName>
        <fullName evidence="3">HipA-like C-terminal domain-containing protein</fullName>
    </recommendedName>
</protein>
<dbReference type="Gene3D" id="1.10.1070.20">
    <property type="match status" value="1"/>
</dbReference>
<dbReference type="GO" id="GO:0016301">
    <property type="term" value="F:kinase activity"/>
    <property type="evidence" value="ECO:0007669"/>
    <property type="project" value="UniProtKB-KW"/>
</dbReference>
<accession>A0A1B7L2B8</accession>
<dbReference type="OrthoDB" id="9805913at2"/>
<comment type="caution">
    <text evidence="4">The sequence shown here is derived from an EMBL/GenBank/DDBJ whole genome shotgun (WGS) entry which is preliminary data.</text>
</comment>
<gene>
    <name evidence="4" type="ORF">A9B99_09235</name>
</gene>
<dbReference type="Pfam" id="PF07804">
    <property type="entry name" value="HipA_C"/>
    <property type="match status" value="1"/>
</dbReference>
<evidence type="ECO:0000256" key="1">
    <source>
        <dbReference type="ARBA" id="ARBA00022679"/>
    </source>
</evidence>
<evidence type="ECO:0000313" key="4">
    <source>
        <dbReference type="EMBL" id="OAT76483.1"/>
    </source>
</evidence>
<evidence type="ECO:0000259" key="3">
    <source>
        <dbReference type="Pfam" id="PF07804"/>
    </source>
</evidence>
<keyword evidence="1" id="KW-0808">Transferase</keyword>
<dbReference type="STRING" id="1691903.A9B99_09235"/>
<dbReference type="Proteomes" id="UP000078225">
    <property type="component" value="Unassembled WGS sequence"/>
</dbReference>